<sequence>MKSSFTSAASAFAARFASTPESTQARSASSALGYLRRATLGVLLFGGALFASPVVAQQQPVTIDKVEPTVFRVRTQNLAKEHGQVQVYSLVNGQKLFDEAFDQSYYSCRLNFDNLQPGNYLLCFKLGGDSYRYTLRVKSDGANEEVAVRNVKVRLGKQSQQVAALNAAVPLAATPPLAASGNGL</sequence>
<proteinExistence type="predicted"/>
<dbReference type="AlphaFoldDB" id="A0A7H0GY62"/>
<protein>
    <submittedName>
        <fullName evidence="1">Uncharacterized protein</fullName>
    </submittedName>
</protein>
<dbReference type="EMBL" id="CP060784">
    <property type="protein sequence ID" value="QNP53228.1"/>
    <property type="molecule type" value="Genomic_DNA"/>
</dbReference>
<evidence type="ECO:0000313" key="1">
    <source>
        <dbReference type="EMBL" id="QNP53228.1"/>
    </source>
</evidence>
<reference evidence="1 2" key="1">
    <citation type="submission" date="2020-08" db="EMBL/GenBank/DDBJ databases">
        <title>Genome sequence of Hymenobacter qilianensis JCM 19763T.</title>
        <authorList>
            <person name="Hyun D.-W."/>
            <person name="Bae J.-W."/>
        </authorList>
    </citation>
    <scope>NUCLEOTIDE SEQUENCE [LARGE SCALE GENOMIC DNA]</scope>
    <source>
        <strain evidence="1 2">JCM 19763</strain>
    </source>
</reference>
<dbReference type="KEGG" id="hqi:H9L05_06250"/>
<gene>
    <name evidence="1" type="ORF">H9L05_06250</name>
</gene>
<organism evidence="1 2">
    <name type="scientific">Hymenobacter qilianensis</name>
    <dbReference type="NCBI Taxonomy" id="1385715"/>
    <lineage>
        <taxon>Bacteria</taxon>
        <taxon>Pseudomonadati</taxon>
        <taxon>Bacteroidota</taxon>
        <taxon>Cytophagia</taxon>
        <taxon>Cytophagales</taxon>
        <taxon>Hymenobacteraceae</taxon>
        <taxon>Hymenobacter</taxon>
    </lineage>
</organism>
<evidence type="ECO:0000313" key="2">
    <source>
        <dbReference type="Proteomes" id="UP000516093"/>
    </source>
</evidence>
<keyword evidence="2" id="KW-1185">Reference proteome</keyword>
<dbReference type="Proteomes" id="UP000516093">
    <property type="component" value="Chromosome"/>
</dbReference>
<dbReference type="RefSeq" id="WP_187733448.1">
    <property type="nucleotide sequence ID" value="NZ_BMFN01000001.1"/>
</dbReference>
<name>A0A7H0GY62_9BACT</name>
<accession>A0A7H0GY62</accession>